<reference evidence="3" key="1">
    <citation type="submission" date="2012-12" db="EMBL/GenBank/DDBJ databases">
        <authorList>
            <person name="Hellsten U."/>
            <person name="Grimwood J."/>
            <person name="Chapman J.A."/>
            <person name="Shapiro H."/>
            <person name="Aerts A."/>
            <person name="Otillar R.P."/>
            <person name="Terry A.Y."/>
            <person name="Boore J.L."/>
            <person name="Simakov O."/>
            <person name="Marletaz F."/>
            <person name="Cho S.-J."/>
            <person name="Edsinger-Gonzales E."/>
            <person name="Havlak P."/>
            <person name="Kuo D.-H."/>
            <person name="Larsson T."/>
            <person name="Lv J."/>
            <person name="Arendt D."/>
            <person name="Savage R."/>
            <person name="Osoegawa K."/>
            <person name="de Jong P."/>
            <person name="Lindberg D.R."/>
            <person name="Seaver E.C."/>
            <person name="Weisblat D.A."/>
            <person name="Putnam N.H."/>
            <person name="Grigoriev I.V."/>
            <person name="Rokhsar D.S."/>
        </authorList>
    </citation>
    <scope>NUCLEOTIDE SEQUENCE</scope>
</reference>
<gene>
    <name evidence="2" type="primary">20216600</name>
    <name evidence="1" type="ORF">HELRODRAFT_86321</name>
</gene>
<protein>
    <submittedName>
        <fullName evidence="1 2">Uncharacterized protein</fullName>
    </submittedName>
</protein>
<dbReference type="Proteomes" id="UP000015101">
    <property type="component" value="Unassembled WGS sequence"/>
</dbReference>
<name>T1G6A3_HELRO</name>
<dbReference type="OrthoDB" id="10062329at2759"/>
<accession>T1G6A3</accession>
<sequence length="76" mass="8575">MDGCSTYANRGLWSHSSDCVISSSRRTRHGAARPVHQRWVFGGIDQDTNDAFLAEVERRDAATLYPKFNVIFCLVN</sequence>
<dbReference type="AlphaFoldDB" id="T1G6A3"/>
<dbReference type="CTD" id="20216600"/>
<dbReference type="InParanoid" id="T1G6A3"/>
<dbReference type="KEGG" id="hro:HELRODRAFT_86321"/>
<keyword evidence="3" id="KW-1185">Reference proteome</keyword>
<dbReference type="RefSeq" id="XP_009026034.1">
    <property type="nucleotide sequence ID" value="XM_009027786.1"/>
</dbReference>
<evidence type="ECO:0000313" key="3">
    <source>
        <dbReference type="Proteomes" id="UP000015101"/>
    </source>
</evidence>
<reference evidence="1 3" key="2">
    <citation type="journal article" date="2013" name="Nature">
        <title>Insights into bilaterian evolution from three spiralian genomes.</title>
        <authorList>
            <person name="Simakov O."/>
            <person name="Marletaz F."/>
            <person name="Cho S.J."/>
            <person name="Edsinger-Gonzales E."/>
            <person name="Havlak P."/>
            <person name="Hellsten U."/>
            <person name="Kuo D.H."/>
            <person name="Larsson T."/>
            <person name="Lv J."/>
            <person name="Arendt D."/>
            <person name="Savage R."/>
            <person name="Osoegawa K."/>
            <person name="de Jong P."/>
            <person name="Grimwood J."/>
            <person name="Chapman J.A."/>
            <person name="Shapiro H."/>
            <person name="Aerts A."/>
            <person name="Otillar R.P."/>
            <person name="Terry A.Y."/>
            <person name="Boore J.L."/>
            <person name="Grigoriev I.V."/>
            <person name="Lindberg D.R."/>
            <person name="Seaver E.C."/>
            <person name="Weisblat D.A."/>
            <person name="Putnam N.H."/>
            <person name="Rokhsar D.S."/>
        </authorList>
    </citation>
    <scope>NUCLEOTIDE SEQUENCE</scope>
</reference>
<evidence type="ECO:0000313" key="2">
    <source>
        <dbReference type="EnsemblMetazoa" id="HelroP86321"/>
    </source>
</evidence>
<dbReference type="EnsemblMetazoa" id="HelroT86321">
    <property type="protein sequence ID" value="HelroP86321"/>
    <property type="gene ID" value="HelroG86321"/>
</dbReference>
<dbReference type="HOGENOM" id="CLU_2657202_0_0_1"/>
<evidence type="ECO:0000313" key="1">
    <source>
        <dbReference type="EMBL" id="ESN95832.1"/>
    </source>
</evidence>
<dbReference type="EMBL" id="AMQM01006707">
    <property type="status" value="NOT_ANNOTATED_CDS"/>
    <property type="molecule type" value="Genomic_DNA"/>
</dbReference>
<reference evidence="2" key="3">
    <citation type="submission" date="2015-06" db="UniProtKB">
        <authorList>
            <consortium name="EnsemblMetazoa"/>
        </authorList>
    </citation>
    <scope>IDENTIFICATION</scope>
</reference>
<dbReference type="EMBL" id="KB097502">
    <property type="protein sequence ID" value="ESN95832.1"/>
    <property type="molecule type" value="Genomic_DNA"/>
</dbReference>
<proteinExistence type="predicted"/>
<organism evidence="2 3">
    <name type="scientific">Helobdella robusta</name>
    <name type="common">Californian leech</name>
    <dbReference type="NCBI Taxonomy" id="6412"/>
    <lineage>
        <taxon>Eukaryota</taxon>
        <taxon>Metazoa</taxon>
        <taxon>Spiralia</taxon>
        <taxon>Lophotrochozoa</taxon>
        <taxon>Annelida</taxon>
        <taxon>Clitellata</taxon>
        <taxon>Hirudinea</taxon>
        <taxon>Rhynchobdellida</taxon>
        <taxon>Glossiphoniidae</taxon>
        <taxon>Helobdella</taxon>
    </lineage>
</organism>
<dbReference type="GeneID" id="20216600"/>